<dbReference type="AlphaFoldDB" id="A0AAX7UJ48"/>
<accession>A0AAX7UJ48</accession>
<proteinExistence type="predicted"/>
<reference evidence="1" key="2">
    <citation type="submission" date="2025-08" db="UniProtKB">
        <authorList>
            <consortium name="Ensembl"/>
        </authorList>
    </citation>
    <scope>IDENTIFICATION</scope>
</reference>
<reference evidence="1" key="3">
    <citation type="submission" date="2025-09" db="UniProtKB">
        <authorList>
            <consortium name="Ensembl"/>
        </authorList>
    </citation>
    <scope>IDENTIFICATION</scope>
</reference>
<protein>
    <submittedName>
        <fullName evidence="1">Uncharacterized protein</fullName>
    </submittedName>
</protein>
<reference evidence="1" key="1">
    <citation type="submission" date="2018-05" db="EMBL/GenBank/DDBJ databases">
        <authorList>
            <person name="Datahose"/>
        </authorList>
    </citation>
    <scope>NUCLEOTIDE SEQUENCE</scope>
</reference>
<keyword evidence="2" id="KW-1185">Reference proteome</keyword>
<evidence type="ECO:0000313" key="1">
    <source>
        <dbReference type="Ensembl" id="ENSACLP00000065071.1"/>
    </source>
</evidence>
<dbReference type="Proteomes" id="UP000265100">
    <property type="component" value="Chromosome 11"/>
</dbReference>
<evidence type="ECO:0000313" key="2">
    <source>
        <dbReference type="Proteomes" id="UP000265100"/>
    </source>
</evidence>
<dbReference type="Ensembl" id="ENSACLT00000068500.1">
    <property type="protein sequence ID" value="ENSACLP00000065071.1"/>
    <property type="gene ID" value="ENSACLG00000032156.1"/>
</dbReference>
<name>A0AAX7UJ48_ASTCA</name>
<sequence length="72" mass="8124">MGEVIQGSVKRSERCSTAALLLCLRRVQESQKLCKAGRLPVSLLVCVQLMFLTAKMDVNRQDVHEIYPFNNS</sequence>
<organism evidence="1 2">
    <name type="scientific">Astatotilapia calliptera</name>
    <name type="common">Eastern happy</name>
    <name type="synonym">Chromis callipterus</name>
    <dbReference type="NCBI Taxonomy" id="8154"/>
    <lineage>
        <taxon>Eukaryota</taxon>
        <taxon>Metazoa</taxon>
        <taxon>Chordata</taxon>
        <taxon>Craniata</taxon>
        <taxon>Vertebrata</taxon>
        <taxon>Euteleostomi</taxon>
        <taxon>Actinopterygii</taxon>
        <taxon>Neopterygii</taxon>
        <taxon>Teleostei</taxon>
        <taxon>Neoteleostei</taxon>
        <taxon>Acanthomorphata</taxon>
        <taxon>Ovalentaria</taxon>
        <taxon>Cichlomorphae</taxon>
        <taxon>Cichliformes</taxon>
        <taxon>Cichlidae</taxon>
        <taxon>African cichlids</taxon>
        <taxon>Pseudocrenilabrinae</taxon>
        <taxon>Haplochromini</taxon>
        <taxon>Astatotilapia</taxon>
    </lineage>
</organism>